<gene>
    <name evidence="1" type="ORF">K435DRAFT_796645</name>
</gene>
<protein>
    <submittedName>
        <fullName evidence="1">Uncharacterized protein</fullName>
    </submittedName>
</protein>
<sequence length="192" mass="21722">MCGVTRDDPPRPCRGPRFEHFAECPGGGLMPELLEGEVVWQEFQDVSKETNLTPNLPLFGKHGRRFSATFFRHGTLNSDVRLAGSPRLQDQYGETMLSMKLALMSYPEVDLMNIERTRKLVDKLLGKLKQLSKSGNNLTKCREYIKDTTGKSVHSDREHCKNIGRITDPIQLLDWISNVLTMLPVVLAHSGR</sequence>
<keyword evidence="2" id="KW-1185">Reference proteome</keyword>
<accession>A0A4S8M652</accession>
<dbReference type="EMBL" id="ML179159">
    <property type="protein sequence ID" value="THU97233.1"/>
    <property type="molecule type" value="Genomic_DNA"/>
</dbReference>
<organism evidence="1 2">
    <name type="scientific">Dendrothele bispora (strain CBS 962.96)</name>
    <dbReference type="NCBI Taxonomy" id="1314807"/>
    <lineage>
        <taxon>Eukaryota</taxon>
        <taxon>Fungi</taxon>
        <taxon>Dikarya</taxon>
        <taxon>Basidiomycota</taxon>
        <taxon>Agaricomycotina</taxon>
        <taxon>Agaricomycetes</taxon>
        <taxon>Agaricomycetidae</taxon>
        <taxon>Agaricales</taxon>
        <taxon>Agaricales incertae sedis</taxon>
        <taxon>Dendrothele</taxon>
    </lineage>
</organism>
<reference evidence="1 2" key="1">
    <citation type="journal article" date="2019" name="Nat. Ecol. Evol.">
        <title>Megaphylogeny resolves global patterns of mushroom evolution.</title>
        <authorList>
            <person name="Varga T."/>
            <person name="Krizsan K."/>
            <person name="Foldi C."/>
            <person name="Dima B."/>
            <person name="Sanchez-Garcia M."/>
            <person name="Sanchez-Ramirez S."/>
            <person name="Szollosi G.J."/>
            <person name="Szarkandi J.G."/>
            <person name="Papp V."/>
            <person name="Albert L."/>
            <person name="Andreopoulos W."/>
            <person name="Angelini C."/>
            <person name="Antonin V."/>
            <person name="Barry K.W."/>
            <person name="Bougher N.L."/>
            <person name="Buchanan P."/>
            <person name="Buyck B."/>
            <person name="Bense V."/>
            <person name="Catcheside P."/>
            <person name="Chovatia M."/>
            <person name="Cooper J."/>
            <person name="Damon W."/>
            <person name="Desjardin D."/>
            <person name="Finy P."/>
            <person name="Geml J."/>
            <person name="Haridas S."/>
            <person name="Hughes K."/>
            <person name="Justo A."/>
            <person name="Karasinski D."/>
            <person name="Kautmanova I."/>
            <person name="Kiss B."/>
            <person name="Kocsube S."/>
            <person name="Kotiranta H."/>
            <person name="LaButti K.M."/>
            <person name="Lechner B.E."/>
            <person name="Liimatainen K."/>
            <person name="Lipzen A."/>
            <person name="Lukacs Z."/>
            <person name="Mihaltcheva S."/>
            <person name="Morgado L.N."/>
            <person name="Niskanen T."/>
            <person name="Noordeloos M.E."/>
            <person name="Ohm R.A."/>
            <person name="Ortiz-Santana B."/>
            <person name="Ovrebo C."/>
            <person name="Racz N."/>
            <person name="Riley R."/>
            <person name="Savchenko A."/>
            <person name="Shiryaev A."/>
            <person name="Soop K."/>
            <person name="Spirin V."/>
            <person name="Szebenyi C."/>
            <person name="Tomsovsky M."/>
            <person name="Tulloss R.E."/>
            <person name="Uehling J."/>
            <person name="Grigoriev I.V."/>
            <person name="Vagvolgyi C."/>
            <person name="Papp T."/>
            <person name="Martin F.M."/>
            <person name="Miettinen O."/>
            <person name="Hibbett D.S."/>
            <person name="Nagy L.G."/>
        </authorList>
    </citation>
    <scope>NUCLEOTIDE SEQUENCE [LARGE SCALE GENOMIC DNA]</scope>
    <source>
        <strain evidence="1 2">CBS 962.96</strain>
    </source>
</reference>
<dbReference type="AlphaFoldDB" id="A0A4S8M652"/>
<name>A0A4S8M652_DENBC</name>
<evidence type="ECO:0000313" key="2">
    <source>
        <dbReference type="Proteomes" id="UP000297245"/>
    </source>
</evidence>
<evidence type="ECO:0000313" key="1">
    <source>
        <dbReference type="EMBL" id="THU97233.1"/>
    </source>
</evidence>
<dbReference type="Proteomes" id="UP000297245">
    <property type="component" value="Unassembled WGS sequence"/>
</dbReference>
<proteinExistence type="predicted"/>